<evidence type="ECO:0000256" key="6">
    <source>
        <dbReference type="PIRSR" id="PIRSR600821-52"/>
    </source>
</evidence>
<feature type="binding site" evidence="4 6">
    <location>
        <position position="316"/>
    </location>
    <ligand>
        <name>substrate</name>
    </ligand>
</feature>
<dbReference type="Proteomes" id="UP000701680">
    <property type="component" value="Unassembled WGS sequence"/>
</dbReference>
<dbReference type="InterPro" id="IPR011079">
    <property type="entry name" value="Ala_racemase_C"/>
</dbReference>
<dbReference type="UniPathway" id="UPA00042">
    <property type="reaction ID" value="UER00497"/>
</dbReference>
<dbReference type="Gene3D" id="3.20.20.10">
    <property type="entry name" value="Alanine racemase"/>
    <property type="match status" value="1"/>
</dbReference>
<evidence type="ECO:0000313" key="11">
    <source>
        <dbReference type="Proteomes" id="UP000701680"/>
    </source>
</evidence>
<reference evidence="9" key="2">
    <citation type="submission" date="2020-02" db="EMBL/GenBank/DDBJ databases">
        <authorList>
            <person name="Littmann E."/>
            <person name="Sorbara M."/>
        </authorList>
    </citation>
    <scope>NUCLEOTIDE SEQUENCE</scope>
    <source>
        <strain evidence="9">MSK.17.11</strain>
        <strain evidence="8">MSK.17.38</strain>
    </source>
</reference>
<feature type="binding site" evidence="4 6">
    <location>
        <position position="137"/>
    </location>
    <ligand>
        <name>substrate</name>
    </ligand>
</feature>
<evidence type="ECO:0000313" key="9">
    <source>
        <dbReference type="EMBL" id="NVH57083.1"/>
    </source>
</evidence>
<comment type="cofactor">
    <cofactor evidence="1 4 5">
        <name>pyridoxal 5'-phosphate</name>
        <dbReference type="ChEBI" id="CHEBI:597326"/>
    </cofactor>
</comment>
<comment type="similarity">
    <text evidence="4">Belongs to the alanine racemase family.</text>
</comment>
<accession>A0A850HJ89</accession>
<evidence type="ECO:0000259" key="7">
    <source>
        <dbReference type="SMART" id="SM01005"/>
    </source>
</evidence>
<dbReference type="InterPro" id="IPR000821">
    <property type="entry name" value="Ala_racemase"/>
</dbReference>
<dbReference type="AlphaFoldDB" id="A0A850HJ89"/>
<evidence type="ECO:0000313" key="10">
    <source>
        <dbReference type="Proteomes" id="UP000528555"/>
    </source>
</evidence>
<dbReference type="SMART" id="SM01005">
    <property type="entry name" value="Ala_racemase_C"/>
    <property type="match status" value="1"/>
</dbReference>
<dbReference type="GO" id="GO:0005829">
    <property type="term" value="C:cytosol"/>
    <property type="evidence" value="ECO:0007669"/>
    <property type="project" value="TreeGrafter"/>
</dbReference>
<dbReference type="RefSeq" id="WP_173814266.1">
    <property type="nucleotide sequence ID" value="NZ_JAAITX010000001.1"/>
</dbReference>
<reference evidence="10 11" key="1">
    <citation type="journal article" date="2020" name="Cell Host Microbe">
        <title>Functional and Genomic Variation between Human-Derived Isolates of Lachnospiraceae Reveals Inter- and Intra-Species Diversity.</title>
        <authorList>
            <person name="Sorbara M.T."/>
            <person name="Littmann E.R."/>
            <person name="Fontana E."/>
            <person name="Moody T.U."/>
            <person name="Kohout C.E."/>
            <person name="Gjonbalaj M."/>
            <person name="Eaton V."/>
            <person name="Seok R."/>
            <person name="Leiner I.M."/>
            <person name="Pamer E.G."/>
        </authorList>
    </citation>
    <scope>NUCLEOTIDE SEQUENCE [LARGE SCALE GENOMIC DNA]</scope>
    <source>
        <strain evidence="9 10">MSK.17.11</strain>
        <strain evidence="8 11">MSK.17.38</strain>
    </source>
</reference>
<comment type="caution">
    <text evidence="9">The sequence shown here is derived from an EMBL/GenBank/DDBJ whole genome shotgun (WGS) entry which is preliminary data.</text>
</comment>
<evidence type="ECO:0000313" key="8">
    <source>
        <dbReference type="EMBL" id="NSK13786.1"/>
    </source>
</evidence>
<keyword evidence="2 4" id="KW-0663">Pyridoxal phosphate</keyword>
<dbReference type="Pfam" id="PF00842">
    <property type="entry name" value="Ala_racemase_C"/>
    <property type="match status" value="1"/>
</dbReference>
<evidence type="ECO:0000256" key="1">
    <source>
        <dbReference type="ARBA" id="ARBA00001933"/>
    </source>
</evidence>
<comment type="pathway">
    <text evidence="4">Amino-acid biosynthesis; D-alanine biosynthesis; D-alanine from L-alanine: step 1/1.</text>
</comment>
<dbReference type="GO" id="GO:0008784">
    <property type="term" value="F:alanine racemase activity"/>
    <property type="evidence" value="ECO:0007669"/>
    <property type="project" value="UniProtKB-UniRule"/>
</dbReference>
<dbReference type="EMBL" id="JAAIUO010000001">
    <property type="protein sequence ID" value="NSK13786.1"/>
    <property type="molecule type" value="Genomic_DNA"/>
</dbReference>
<dbReference type="Proteomes" id="UP000528555">
    <property type="component" value="Unassembled WGS sequence"/>
</dbReference>
<feature type="active site" description="Proton acceptor; specific for L-alanine" evidence="4">
    <location>
        <position position="268"/>
    </location>
</feature>
<evidence type="ECO:0000256" key="4">
    <source>
        <dbReference type="HAMAP-Rule" id="MF_01201"/>
    </source>
</evidence>
<comment type="catalytic activity">
    <reaction evidence="4">
        <text>L-alanine = D-alanine</text>
        <dbReference type="Rhea" id="RHEA:20249"/>
        <dbReference type="ChEBI" id="CHEBI:57416"/>
        <dbReference type="ChEBI" id="CHEBI:57972"/>
        <dbReference type="EC" id="5.1.1.1"/>
    </reaction>
</comment>
<proteinExistence type="inferred from homology"/>
<comment type="function">
    <text evidence="4">Catalyzes the interconversion of L-alanine and D-alanine. May also act on other amino acids.</text>
</comment>
<dbReference type="PANTHER" id="PTHR30511">
    <property type="entry name" value="ALANINE RACEMASE"/>
    <property type="match status" value="1"/>
</dbReference>
<dbReference type="EC" id="5.1.1.1" evidence="4"/>
<dbReference type="InterPro" id="IPR029066">
    <property type="entry name" value="PLP-binding_barrel"/>
</dbReference>
<evidence type="ECO:0000256" key="2">
    <source>
        <dbReference type="ARBA" id="ARBA00022898"/>
    </source>
</evidence>
<dbReference type="InterPro" id="IPR001608">
    <property type="entry name" value="Ala_racemase_N"/>
</dbReference>
<sequence length="388" mass="43351">MKNYTRVCARINLDAVEYNIEMMKKNLSGSAKMIVVIKTDGYGHGAVPIAKMLEEKEYVWGFAVATLDEAVILRTAGITRPVLVLGCIFPDQRREMIAQEIRMTVYTEEMAKEVSDLACEMGKKAYIHVKLDTGMSRIGFPIEEASARAIAEISKLPGLIPEGMFTHFAKADETEKSFTNQQFEKYMWMKERLEKSGVTFENYHCCNSAGIIDLPEAELDLVRAGIATYGLYPSEEVKKERVPLRPALTLVSHIAHVKWIEEGVPVSYGGTFVSKRRTKVATIPVGYGDGYPRSLSNKGYALIRGQKAPIIGRICMDQFMVDVTEIEGAAFGDLVTLVGCDGAETLPVEVLSELSGRFNYEFVCDLGKRIPREYIRCGEVVEQKDYFS</sequence>
<protein>
    <recommendedName>
        <fullName evidence="4">Alanine racemase</fullName>
        <ecNumber evidence="4">5.1.1.1</ecNumber>
    </recommendedName>
</protein>
<gene>
    <name evidence="9" type="primary">alr</name>
    <name evidence="9" type="ORF">G5A66_00175</name>
    <name evidence="8" type="ORF">G5A75_02630</name>
</gene>
<dbReference type="Pfam" id="PF01168">
    <property type="entry name" value="Ala_racemase_N"/>
    <property type="match status" value="1"/>
</dbReference>
<organism evidence="9 10">
    <name type="scientific">Dorea phocaeensis</name>
    <dbReference type="NCBI Taxonomy" id="2040291"/>
    <lineage>
        <taxon>Bacteria</taxon>
        <taxon>Bacillati</taxon>
        <taxon>Bacillota</taxon>
        <taxon>Clostridia</taxon>
        <taxon>Lachnospirales</taxon>
        <taxon>Lachnospiraceae</taxon>
        <taxon>Dorea</taxon>
    </lineage>
</organism>
<dbReference type="SUPFAM" id="SSF51419">
    <property type="entry name" value="PLP-binding barrel"/>
    <property type="match status" value="1"/>
</dbReference>
<feature type="domain" description="Alanine racemase C-terminal" evidence="7">
    <location>
        <begin position="247"/>
        <end position="375"/>
    </location>
</feature>
<keyword evidence="10" id="KW-1185">Reference proteome</keyword>
<dbReference type="HAMAP" id="MF_01201">
    <property type="entry name" value="Ala_racemase"/>
    <property type="match status" value="1"/>
</dbReference>
<dbReference type="SUPFAM" id="SSF50621">
    <property type="entry name" value="Alanine racemase C-terminal domain-like"/>
    <property type="match status" value="1"/>
</dbReference>
<evidence type="ECO:0000256" key="3">
    <source>
        <dbReference type="ARBA" id="ARBA00023235"/>
    </source>
</evidence>
<dbReference type="GO" id="GO:0030170">
    <property type="term" value="F:pyridoxal phosphate binding"/>
    <property type="evidence" value="ECO:0007669"/>
    <property type="project" value="UniProtKB-UniRule"/>
</dbReference>
<dbReference type="PANTHER" id="PTHR30511:SF0">
    <property type="entry name" value="ALANINE RACEMASE, CATABOLIC-RELATED"/>
    <property type="match status" value="1"/>
</dbReference>
<dbReference type="EMBL" id="JAAITX010000001">
    <property type="protein sequence ID" value="NVH57083.1"/>
    <property type="molecule type" value="Genomic_DNA"/>
</dbReference>
<name>A0A850HJ89_9FIRM</name>
<dbReference type="GO" id="GO:0030632">
    <property type="term" value="P:D-alanine biosynthetic process"/>
    <property type="evidence" value="ECO:0007669"/>
    <property type="project" value="UniProtKB-UniRule"/>
</dbReference>
<dbReference type="PRINTS" id="PR00992">
    <property type="entry name" value="ALARACEMASE"/>
</dbReference>
<dbReference type="CDD" id="cd00430">
    <property type="entry name" value="PLPDE_III_AR"/>
    <property type="match status" value="1"/>
</dbReference>
<dbReference type="NCBIfam" id="TIGR00492">
    <property type="entry name" value="alr"/>
    <property type="match status" value="1"/>
</dbReference>
<dbReference type="GO" id="GO:0009252">
    <property type="term" value="P:peptidoglycan biosynthetic process"/>
    <property type="evidence" value="ECO:0007669"/>
    <property type="project" value="TreeGrafter"/>
</dbReference>
<feature type="modified residue" description="N6-(pyridoxal phosphate)lysine" evidence="4 5">
    <location>
        <position position="38"/>
    </location>
</feature>
<evidence type="ECO:0000256" key="5">
    <source>
        <dbReference type="PIRSR" id="PIRSR600821-50"/>
    </source>
</evidence>
<feature type="active site" description="Proton acceptor; specific for D-alanine" evidence="4">
    <location>
        <position position="38"/>
    </location>
</feature>
<dbReference type="FunFam" id="3.20.20.10:FF:000002">
    <property type="entry name" value="Alanine racemase"/>
    <property type="match status" value="1"/>
</dbReference>
<dbReference type="Gene3D" id="2.40.37.10">
    <property type="entry name" value="Lyase, Ornithine Decarboxylase, Chain A, domain 1"/>
    <property type="match status" value="1"/>
</dbReference>
<keyword evidence="3 4" id="KW-0413">Isomerase</keyword>
<dbReference type="InterPro" id="IPR009006">
    <property type="entry name" value="Ala_racemase/Decarboxylase_C"/>
</dbReference>